<dbReference type="PANTHER" id="PTHR21664:SF1">
    <property type="entry name" value="NUDC DOMAIN-CONTAINING PROTEIN 1"/>
    <property type="match status" value="1"/>
</dbReference>
<dbReference type="KEGG" id="gtr:GLOTRDRAFT_139088"/>
<dbReference type="GO" id="GO:0005737">
    <property type="term" value="C:cytoplasm"/>
    <property type="evidence" value="ECO:0007669"/>
    <property type="project" value="UniProtKB-SubCell"/>
</dbReference>
<dbReference type="PROSITE" id="PS51203">
    <property type="entry name" value="CS"/>
    <property type="match status" value="1"/>
</dbReference>
<reference evidence="8 9" key="1">
    <citation type="journal article" date="2012" name="Science">
        <title>The Paleozoic origin of enzymatic lignin decomposition reconstructed from 31 fungal genomes.</title>
        <authorList>
            <person name="Floudas D."/>
            <person name="Binder M."/>
            <person name="Riley R."/>
            <person name="Barry K."/>
            <person name="Blanchette R.A."/>
            <person name="Henrissat B."/>
            <person name="Martinez A.T."/>
            <person name="Otillar R."/>
            <person name="Spatafora J.W."/>
            <person name="Yadav J.S."/>
            <person name="Aerts A."/>
            <person name="Benoit I."/>
            <person name="Boyd A."/>
            <person name="Carlson A."/>
            <person name="Copeland A."/>
            <person name="Coutinho P.M."/>
            <person name="de Vries R.P."/>
            <person name="Ferreira P."/>
            <person name="Findley K."/>
            <person name="Foster B."/>
            <person name="Gaskell J."/>
            <person name="Glotzer D."/>
            <person name="Gorecki P."/>
            <person name="Heitman J."/>
            <person name="Hesse C."/>
            <person name="Hori C."/>
            <person name="Igarashi K."/>
            <person name="Jurgens J.A."/>
            <person name="Kallen N."/>
            <person name="Kersten P."/>
            <person name="Kohler A."/>
            <person name="Kuees U."/>
            <person name="Kumar T.K.A."/>
            <person name="Kuo A."/>
            <person name="LaButti K."/>
            <person name="Larrondo L.F."/>
            <person name="Lindquist E."/>
            <person name="Ling A."/>
            <person name="Lombard V."/>
            <person name="Lucas S."/>
            <person name="Lundell T."/>
            <person name="Martin R."/>
            <person name="McLaughlin D.J."/>
            <person name="Morgenstern I."/>
            <person name="Morin E."/>
            <person name="Murat C."/>
            <person name="Nagy L.G."/>
            <person name="Nolan M."/>
            <person name="Ohm R.A."/>
            <person name="Patyshakuliyeva A."/>
            <person name="Rokas A."/>
            <person name="Ruiz-Duenas F.J."/>
            <person name="Sabat G."/>
            <person name="Salamov A."/>
            <person name="Samejima M."/>
            <person name="Schmutz J."/>
            <person name="Slot J.C."/>
            <person name="St John F."/>
            <person name="Stenlid J."/>
            <person name="Sun H."/>
            <person name="Sun S."/>
            <person name="Syed K."/>
            <person name="Tsang A."/>
            <person name="Wiebenga A."/>
            <person name="Young D."/>
            <person name="Pisabarro A."/>
            <person name="Eastwood D.C."/>
            <person name="Martin F."/>
            <person name="Cullen D."/>
            <person name="Grigoriev I.V."/>
            <person name="Hibbett D.S."/>
        </authorList>
    </citation>
    <scope>NUCLEOTIDE SEQUENCE [LARGE SCALE GENOMIC DNA]</scope>
    <source>
        <strain evidence="8 9">ATCC 11539</strain>
    </source>
</reference>
<dbReference type="EMBL" id="KB469303">
    <property type="protein sequence ID" value="EPQ54512.1"/>
    <property type="molecule type" value="Genomic_DNA"/>
</dbReference>
<protein>
    <recommendedName>
        <fullName evidence="3">NudC domain-containing protein 1</fullName>
    </recommendedName>
</protein>
<accession>S7Q4T9</accession>
<dbReference type="GO" id="GO:0005634">
    <property type="term" value="C:nucleus"/>
    <property type="evidence" value="ECO:0007669"/>
    <property type="project" value="UniProtKB-SubCell"/>
</dbReference>
<dbReference type="CDD" id="cd06467">
    <property type="entry name" value="p23_NUDC_like"/>
    <property type="match status" value="1"/>
</dbReference>
<dbReference type="Gene3D" id="2.60.40.790">
    <property type="match status" value="1"/>
</dbReference>
<dbReference type="RefSeq" id="XP_007866813.1">
    <property type="nucleotide sequence ID" value="XM_007868622.1"/>
</dbReference>
<dbReference type="eggNOG" id="KOG4379">
    <property type="taxonomic scope" value="Eukaryota"/>
</dbReference>
<evidence type="ECO:0000256" key="3">
    <source>
        <dbReference type="ARBA" id="ARBA00018915"/>
    </source>
</evidence>
<dbReference type="AlphaFoldDB" id="S7Q4T9"/>
<dbReference type="SUPFAM" id="SSF49764">
    <property type="entry name" value="HSP20-like chaperones"/>
    <property type="match status" value="1"/>
</dbReference>
<evidence type="ECO:0000256" key="5">
    <source>
        <dbReference type="ARBA" id="ARBA00023242"/>
    </source>
</evidence>
<keyword evidence="9" id="KW-1185">Reference proteome</keyword>
<dbReference type="Proteomes" id="UP000030669">
    <property type="component" value="Unassembled WGS sequence"/>
</dbReference>
<dbReference type="Pfam" id="PF04969">
    <property type="entry name" value="CS"/>
    <property type="match status" value="1"/>
</dbReference>
<gene>
    <name evidence="8" type="ORF">GLOTRDRAFT_139088</name>
</gene>
<dbReference type="InterPro" id="IPR007052">
    <property type="entry name" value="CS_dom"/>
</dbReference>
<evidence type="ECO:0000256" key="1">
    <source>
        <dbReference type="ARBA" id="ARBA00004123"/>
    </source>
</evidence>
<evidence type="ECO:0000256" key="6">
    <source>
        <dbReference type="SAM" id="MobiDB-lite"/>
    </source>
</evidence>
<name>S7Q4T9_GLOTA</name>
<evidence type="ECO:0000256" key="4">
    <source>
        <dbReference type="ARBA" id="ARBA00022490"/>
    </source>
</evidence>
<proteinExistence type="predicted"/>
<dbReference type="InterPro" id="IPR008978">
    <property type="entry name" value="HSP20-like_chaperone"/>
</dbReference>
<feature type="region of interest" description="Disordered" evidence="6">
    <location>
        <begin position="275"/>
        <end position="302"/>
    </location>
</feature>
<evidence type="ECO:0000259" key="7">
    <source>
        <dbReference type="PROSITE" id="PS51203"/>
    </source>
</evidence>
<dbReference type="HOGENOM" id="CLU_021382_0_0_1"/>
<evidence type="ECO:0000313" key="8">
    <source>
        <dbReference type="EMBL" id="EPQ54512.1"/>
    </source>
</evidence>
<organism evidence="8 9">
    <name type="scientific">Gloeophyllum trabeum (strain ATCC 11539 / FP-39264 / Madison 617)</name>
    <name type="common">Brown rot fungus</name>
    <dbReference type="NCBI Taxonomy" id="670483"/>
    <lineage>
        <taxon>Eukaryota</taxon>
        <taxon>Fungi</taxon>
        <taxon>Dikarya</taxon>
        <taxon>Basidiomycota</taxon>
        <taxon>Agaricomycotina</taxon>
        <taxon>Agaricomycetes</taxon>
        <taxon>Gloeophyllales</taxon>
        <taxon>Gloeophyllaceae</taxon>
        <taxon>Gloeophyllum</taxon>
    </lineage>
</organism>
<dbReference type="PANTHER" id="PTHR21664">
    <property type="entry name" value="CHRONIC MYELOGENOUS LEUKEMIA TUMOR ANTIGEN 66"/>
    <property type="match status" value="1"/>
</dbReference>
<dbReference type="STRING" id="670483.S7Q4T9"/>
<keyword evidence="4" id="KW-0963">Cytoplasm</keyword>
<comment type="subcellular location">
    <subcellularLocation>
        <location evidence="2">Cytoplasm</location>
    </subcellularLocation>
    <subcellularLocation>
        <location evidence="1">Nucleus</location>
    </subcellularLocation>
</comment>
<feature type="domain" description="CS" evidence="7">
    <location>
        <begin position="316"/>
        <end position="426"/>
    </location>
</feature>
<dbReference type="OMA" id="DTRFVHH"/>
<sequence>MSAFTVDRSLLNPKFEGYRLHALSQDSHVLRFQLPSDHRPSQAAVSGRTFLSFQEVQSRIGHNHLAVKDDRAVYVDGQSNVVLVELDSSTLQSTLRTVYSLPQSIQTSSSPDEPPREYPSVAFSSTSTCFVSDGHGYLYILQLPEERGTGRVEVLGFYQLEIPDRFQSSIRTSPFKIHSASEVSPNIIVCILSSRYRPVSIENGEAAPSASTLLERRTQAQFDVWAVRFTFPLVPTDTVQPLDIIWHRRGEDVPILTSYDQSRQAFLLLGSSSYRDVPDEKPAETPAEPEAQTDGGAAAPASTDVEMADGDVIDKPKPPPYSWTQTPDTVSLAFPLPTTTPTSSIKVSFSPRSLSVLVLPTSTSPPSISTIPLPRYPAKTLWGPINPTQSLWTFDREADRTADGFWGLLTVHLDKKDVGTRWPQVFESGEDVPETMDPSELAGILESLEKFTAETSKDQAQGGLGRGVPSLAKDEYDEEVDDSVGREAVLTWVDTRGSVQGDAEARYGEPEWWARRGKDKEERVSLLSTPLPGSSGELSLVVKEHLDGAVFELPSSPSNDEWAKWRHATTFPALSFVLASKRDTRFTYHTGELVMAFESGSQTFGGNVYLYRAPPKGSKEKEGVQSVLKVGGGEAGAVLGVGVLTVGQRMLVCCLCEGEIIILMNVFEL</sequence>
<keyword evidence="5" id="KW-0539">Nucleus</keyword>
<evidence type="ECO:0000256" key="2">
    <source>
        <dbReference type="ARBA" id="ARBA00004496"/>
    </source>
</evidence>
<evidence type="ECO:0000313" key="9">
    <source>
        <dbReference type="Proteomes" id="UP000030669"/>
    </source>
</evidence>
<dbReference type="GeneID" id="19304163"/>
<dbReference type="InterPro" id="IPR037895">
    <property type="entry name" value="NUDCD1"/>
</dbReference>
<dbReference type="OrthoDB" id="428655at2759"/>